<evidence type="ECO:0000256" key="5">
    <source>
        <dbReference type="ARBA" id="ARBA00023085"/>
    </source>
</evidence>
<dbReference type="GO" id="GO:0030599">
    <property type="term" value="F:pectinesterase activity"/>
    <property type="evidence" value="ECO:0007669"/>
    <property type="project" value="UniProtKB-EC"/>
</dbReference>
<dbReference type="EC" id="3.1.1.11" evidence="3"/>
<organism evidence="9 10">
    <name type="scientific">Striga hermonthica</name>
    <name type="common">Purple witchweed</name>
    <name type="synonym">Buchnera hermonthica</name>
    <dbReference type="NCBI Taxonomy" id="68872"/>
    <lineage>
        <taxon>Eukaryota</taxon>
        <taxon>Viridiplantae</taxon>
        <taxon>Streptophyta</taxon>
        <taxon>Embryophyta</taxon>
        <taxon>Tracheophyta</taxon>
        <taxon>Spermatophyta</taxon>
        <taxon>Magnoliopsida</taxon>
        <taxon>eudicotyledons</taxon>
        <taxon>Gunneridae</taxon>
        <taxon>Pentapetalae</taxon>
        <taxon>asterids</taxon>
        <taxon>lamiids</taxon>
        <taxon>Lamiales</taxon>
        <taxon>Orobanchaceae</taxon>
        <taxon>Buchnereae</taxon>
        <taxon>Striga</taxon>
    </lineage>
</organism>
<dbReference type="SUPFAM" id="SSF51126">
    <property type="entry name" value="Pectin lyase-like"/>
    <property type="match status" value="1"/>
</dbReference>
<comment type="similarity">
    <text evidence="2">Belongs to the pectinesterase family.</text>
</comment>
<feature type="compositionally biased region" description="Basic and acidic residues" evidence="7">
    <location>
        <begin position="230"/>
        <end position="242"/>
    </location>
</feature>
<dbReference type="InterPro" id="IPR000070">
    <property type="entry name" value="Pectinesterase_cat"/>
</dbReference>
<proteinExistence type="inferred from homology"/>
<dbReference type="PANTHER" id="PTHR31321:SF81">
    <property type="entry name" value="PECTINESTERASE"/>
    <property type="match status" value="1"/>
</dbReference>
<evidence type="ECO:0000256" key="1">
    <source>
        <dbReference type="ARBA" id="ARBA00005184"/>
    </source>
</evidence>
<dbReference type="Pfam" id="PF01095">
    <property type="entry name" value="Pectinesterase"/>
    <property type="match status" value="1"/>
</dbReference>
<feature type="domain" description="Pectinesterase catalytic" evidence="8">
    <location>
        <begin position="2"/>
        <end position="106"/>
    </location>
</feature>
<evidence type="ECO:0000313" key="10">
    <source>
        <dbReference type="Proteomes" id="UP001153555"/>
    </source>
</evidence>
<dbReference type="InterPro" id="IPR012334">
    <property type="entry name" value="Pectin_lyas_fold"/>
</dbReference>
<name>A0A9N7N7J2_STRHE</name>
<dbReference type="GO" id="GO:0045490">
    <property type="term" value="P:pectin catabolic process"/>
    <property type="evidence" value="ECO:0007669"/>
    <property type="project" value="TreeGrafter"/>
</dbReference>
<dbReference type="GO" id="GO:0042545">
    <property type="term" value="P:cell wall modification"/>
    <property type="evidence" value="ECO:0007669"/>
    <property type="project" value="InterPro"/>
</dbReference>
<dbReference type="OrthoDB" id="2019149at2759"/>
<evidence type="ECO:0000256" key="2">
    <source>
        <dbReference type="ARBA" id="ARBA00008891"/>
    </source>
</evidence>
<dbReference type="PANTHER" id="PTHR31321">
    <property type="entry name" value="ACYL-COA THIOESTER HYDROLASE YBHC-RELATED"/>
    <property type="match status" value="1"/>
</dbReference>
<dbReference type="EMBL" id="CACSLK010025438">
    <property type="protein sequence ID" value="CAA0824919.1"/>
    <property type="molecule type" value="Genomic_DNA"/>
</dbReference>
<feature type="compositionally biased region" description="Low complexity" evidence="7">
    <location>
        <begin position="254"/>
        <end position="269"/>
    </location>
</feature>
<dbReference type="Gene3D" id="2.160.20.10">
    <property type="entry name" value="Single-stranded right-handed beta-helix, Pectin lyase-like"/>
    <property type="match status" value="1"/>
</dbReference>
<protein>
    <recommendedName>
        <fullName evidence="3">pectinesterase</fullName>
        <ecNumber evidence="3">3.1.1.11</ecNumber>
    </recommendedName>
</protein>
<dbReference type="AlphaFoldDB" id="A0A9N7N7J2"/>
<comment type="catalytic activity">
    <reaction evidence="6">
        <text>[(1-&gt;4)-alpha-D-galacturonosyl methyl ester](n) + n H2O = [(1-&gt;4)-alpha-D-galacturonosyl](n) + n methanol + n H(+)</text>
        <dbReference type="Rhea" id="RHEA:22380"/>
        <dbReference type="Rhea" id="RHEA-COMP:14570"/>
        <dbReference type="Rhea" id="RHEA-COMP:14573"/>
        <dbReference type="ChEBI" id="CHEBI:15377"/>
        <dbReference type="ChEBI" id="CHEBI:15378"/>
        <dbReference type="ChEBI" id="CHEBI:17790"/>
        <dbReference type="ChEBI" id="CHEBI:140522"/>
        <dbReference type="ChEBI" id="CHEBI:140523"/>
        <dbReference type="EC" id="3.1.1.11"/>
    </reaction>
</comment>
<evidence type="ECO:0000256" key="7">
    <source>
        <dbReference type="SAM" id="MobiDB-lite"/>
    </source>
</evidence>
<dbReference type="Proteomes" id="UP001153555">
    <property type="component" value="Unassembled WGS sequence"/>
</dbReference>
<comment type="pathway">
    <text evidence="1">Glycan metabolism; pectin degradation; 2-dehydro-3-deoxy-D-gluconate from pectin: step 1/5.</text>
</comment>
<dbReference type="InterPro" id="IPR011050">
    <property type="entry name" value="Pectin_lyase_fold/virulence"/>
</dbReference>
<evidence type="ECO:0000259" key="8">
    <source>
        <dbReference type="Pfam" id="PF01095"/>
    </source>
</evidence>
<keyword evidence="10" id="KW-1185">Reference proteome</keyword>
<evidence type="ECO:0000256" key="3">
    <source>
        <dbReference type="ARBA" id="ARBA00013229"/>
    </source>
</evidence>
<reference evidence="9" key="1">
    <citation type="submission" date="2019-12" db="EMBL/GenBank/DDBJ databases">
        <authorList>
            <person name="Scholes J."/>
        </authorList>
    </citation>
    <scope>NUCLEOTIDE SEQUENCE</scope>
</reference>
<comment type="caution">
    <text evidence="9">The sequence shown here is derived from an EMBL/GenBank/DDBJ whole genome shotgun (WGS) entry which is preliminary data.</text>
</comment>
<keyword evidence="5" id="KW-0063">Aspartyl esterase</keyword>
<gene>
    <name evidence="9" type="ORF">SHERM_21762</name>
</gene>
<evidence type="ECO:0000313" key="9">
    <source>
        <dbReference type="EMBL" id="CAA0824919.1"/>
    </source>
</evidence>
<evidence type="ECO:0000256" key="6">
    <source>
        <dbReference type="ARBA" id="ARBA00047928"/>
    </source>
</evidence>
<sequence>MDITVNQDGNGDFKTINDAISSIPILNTQRILIHINSGIYREKVNIPRSMHFITLIGNEFEPPTITGNDTASTVIGKDGKKLRTFQSATVAIDADYFMAINLKFEDREALYGATFHRSRPSTKFKQASAFSNHGLGSLIFPWLGRFFLSMGPYAILVLSIYVDIPFDPPSDTRVPHLIDEAEGVFTWDELQRFGDSRPNDPFDLDDVPSISDVPDSISGHGASLVCTDMGDPHPVESGDHGPHPVGSGDHSPHSGTAARSGSRSASSSGLLRAASMFARNKQWAL</sequence>
<evidence type="ECO:0000256" key="4">
    <source>
        <dbReference type="ARBA" id="ARBA00022801"/>
    </source>
</evidence>
<feature type="region of interest" description="Disordered" evidence="7">
    <location>
        <begin position="221"/>
        <end position="269"/>
    </location>
</feature>
<keyword evidence="4" id="KW-0378">Hydrolase</keyword>
<accession>A0A9N7N7J2</accession>